<keyword evidence="3" id="KW-1185">Reference proteome</keyword>
<dbReference type="EMBL" id="UFUW01000001">
    <property type="protein sequence ID" value="SUX20872.1"/>
    <property type="molecule type" value="Genomic_DNA"/>
</dbReference>
<reference evidence="2 3" key="1">
    <citation type="submission" date="2018-06" db="EMBL/GenBank/DDBJ databases">
        <authorList>
            <consortium name="Pathogen Informatics"/>
            <person name="Doyle S."/>
        </authorList>
    </citation>
    <scope>NUCLEOTIDE SEQUENCE [LARGE SCALE GENOMIC DNA]</scope>
    <source>
        <strain evidence="2 3">NCTC13294</strain>
    </source>
</reference>
<evidence type="ECO:0000313" key="2">
    <source>
        <dbReference type="EMBL" id="SUX20872.1"/>
    </source>
</evidence>
<feature type="domain" description="Mor transcription activator" evidence="1">
    <location>
        <begin position="22"/>
        <end position="122"/>
    </location>
</feature>
<dbReference type="Pfam" id="PF08765">
    <property type="entry name" value="Mor"/>
    <property type="match status" value="1"/>
</dbReference>
<organism evidence="2 3">
    <name type="scientific">Cardiobacterium valvarum</name>
    <dbReference type="NCBI Taxonomy" id="194702"/>
    <lineage>
        <taxon>Bacteria</taxon>
        <taxon>Pseudomonadati</taxon>
        <taxon>Pseudomonadota</taxon>
        <taxon>Gammaproteobacteria</taxon>
        <taxon>Cardiobacteriales</taxon>
        <taxon>Cardiobacteriaceae</taxon>
        <taxon>Cardiobacterium</taxon>
    </lineage>
</organism>
<evidence type="ECO:0000259" key="1">
    <source>
        <dbReference type="Pfam" id="PF08765"/>
    </source>
</evidence>
<dbReference type="OrthoDB" id="9919250at2"/>
<dbReference type="InterPro" id="IPR014875">
    <property type="entry name" value="Mor_transcription_activator"/>
</dbReference>
<proteinExistence type="predicted"/>
<sequence>MSGDNFKWGVSIPEPRFDVSGEFFAALADHLHAILTSEGITEATASKAIHETLVRLSQAFAGEKIYITKNPANFARWLCAYHDLRYMDYRDVDRKYGWSQGYSLKIKEKIQALMQRRTQLRLPIEKS</sequence>
<gene>
    <name evidence="2" type="ORF">NCTC13294_00855</name>
</gene>
<dbReference type="AlphaFoldDB" id="A0A381E3N5"/>
<name>A0A381E3N5_9GAMM</name>
<protein>
    <submittedName>
        <fullName evidence="2">Uncharacterized conserved protein</fullName>
    </submittedName>
</protein>
<accession>A0A381E3N5</accession>
<evidence type="ECO:0000313" key="3">
    <source>
        <dbReference type="Proteomes" id="UP000254572"/>
    </source>
</evidence>
<dbReference type="RefSeq" id="WP_115611129.1">
    <property type="nucleotide sequence ID" value="NZ_JBHLZC010000001.1"/>
</dbReference>
<dbReference type="Proteomes" id="UP000254572">
    <property type="component" value="Unassembled WGS sequence"/>
</dbReference>